<feature type="domain" description="ABC transporter" evidence="4">
    <location>
        <begin position="2"/>
        <end position="227"/>
    </location>
</feature>
<evidence type="ECO:0000313" key="5">
    <source>
        <dbReference type="EMBL" id="EEC56495.1"/>
    </source>
</evidence>
<keyword evidence="3" id="KW-0067">ATP-binding</keyword>
<dbReference type="PANTHER" id="PTHR42939">
    <property type="entry name" value="ABC TRANSPORTER ATP-BINDING PROTEIN ALBC-RELATED"/>
    <property type="match status" value="1"/>
</dbReference>
<evidence type="ECO:0000256" key="1">
    <source>
        <dbReference type="ARBA" id="ARBA00022448"/>
    </source>
</evidence>
<dbReference type="PANTHER" id="PTHR42939:SF1">
    <property type="entry name" value="ABC TRANSPORTER ATP-BINDING PROTEIN ALBC-RELATED"/>
    <property type="match status" value="1"/>
</dbReference>
<gene>
    <name evidence="5" type="ORF">BACPEC_03004</name>
</gene>
<dbReference type="Proteomes" id="UP000003136">
    <property type="component" value="Unassembled WGS sequence"/>
</dbReference>
<name>B7AWA4_9FIRM</name>
<dbReference type="HOGENOM" id="CLU_000604_1_2_9"/>
<dbReference type="InterPro" id="IPR003593">
    <property type="entry name" value="AAA+_ATPase"/>
</dbReference>
<dbReference type="EMBL" id="ABVQ01000037">
    <property type="protein sequence ID" value="EEC56495.1"/>
    <property type="molecule type" value="Genomic_DNA"/>
</dbReference>
<comment type="caution">
    <text evidence="5">The sequence shown here is derived from an EMBL/GenBank/DDBJ whole genome shotgun (WGS) entry which is preliminary data.</text>
</comment>
<evidence type="ECO:0000256" key="3">
    <source>
        <dbReference type="ARBA" id="ARBA00022840"/>
    </source>
</evidence>
<dbReference type="GO" id="GO:0005524">
    <property type="term" value="F:ATP binding"/>
    <property type="evidence" value="ECO:0007669"/>
    <property type="project" value="UniProtKB-KW"/>
</dbReference>
<protein>
    <recommendedName>
        <fullName evidence="4">ABC transporter domain-containing protein</fullName>
    </recommendedName>
</protein>
<dbReference type="PROSITE" id="PS50893">
    <property type="entry name" value="ABC_TRANSPORTER_2"/>
    <property type="match status" value="1"/>
</dbReference>
<dbReference type="SUPFAM" id="SSF52540">
    <property type="entry name" value="P-loop containing nucleoside triphosphate hydrolases"/>
    <property type="match status" value="1"/>
</dbReference>
<dbReference type="eggNOG" id="COG1131">
    <property type="taxonomic scope" value="Bacteria"/>
</dbReference>
<dbReference type="AlphaFoldDB" id="B7AWA4"/>
<dbReference type="InterPro" id="IPR003439">
    <property type="entry name" value="ABC_transporter-like_ATP-bd"/>
</dbReference>
<evidence type="ECO:0000313" key="6">
    <source>
        <dbReference type="Proteomes" id="UP000003136"/>
    </source>
</evidence>
<dbReference type="Pfam" id="PF00005">
    <property type="entry name" value="ABC_tran"/>
    <property type="match status" value="1"/>
</dbReference>
<dbReference type="InterPro" id="IPR051782">
    <property type="entry name" value="ABC_Transporter_VariousFunc"/>
</dbReference>
<accession>B7AWA4</accession>
<evidence type="ECO:0000256" key="2">
    <source>
        <dbReference type="ARBA" id="ARBA00022741"/>
    </source>
</evidence>
<organism evidence="5 6">
    <name type="scientific">[Bacteroides] pectinophilus ATCC 43243</name>
    <dbReference type="NCBI Taxonomy" id="483218"/>
    <lineage>
        <taxon>Bacteria</taxon>
        <taxon>Bacillati</taxon>
        <taxon>Bacillota</taxon>
        <taxon>Clostridia</taxon>
        <taxon>Eubacteriales</taxon>
    </lineage>
</organism>
<dbReference type="Gene3D" id="3.40.50.300">
    <property type="entry name" value="P-loop containing nucleotide triphosphate hydrolases"/>
    <property type="match status" value="1"/>
</dbReference>
<dbReference type="CDD" id="cd03230">
    <property type="entry name" value="ABC_DR_subfamily_A"/>
    <property type="match status" value="1"/>
</dbReference>
<keyword evidence="6" id="KW-1185">Reference proteome</keyword>
<dbReference type="InterPro" id="IPR027417">
    <property type="entry name" value="P-loop_NTPase"/>
</dbReference>
<keyword evidence="2" id="KW-0547">Nucleotide-binding</keyword>
<dbReference type="SMART" id="SM00382">
    <property type="entry name" value="AAA"/>
    <property type="match status" value="1"/>
</dbReference>
<reference evidence="5 6" key="1">
    <citation type="submission" date="2008-11" db="EMBL/GenBank/DDBJ databases">
        <title>Draft genome sequence of Bacteroides pectinophilus (ATCC 43243).</title>
        <authorList>
            <person name="Sudarsanam P."/>
            <person name="Ley R."/>
            <person name="Guruge J."/>
            <person name="Turnbaugh P.J."/>
            <person name="Mahowald M."/>
            <person name="Liep D."/>
            <person name="Gordon J."/>
        </authorList>
    </citation>
    <scope>NUCLEOTIDE SEQUENCE [LARGE SCALE GENOMIC DNA]</scope>
    <source>
        <strain evidence="5 6">ATCC 43243</strain>
    </source>
</reference>
<dbReference type="STRING" id="483218.BACPEC_03004"/>
<reference evidence="5 6" key="2">
    <citation type="submission" date="2008-11" db="EMBL/GenBank/DDBJ databases">
        <authorList>
            <person name="Fulton L."/>
            <person name="Clifton S."/>
            <person name="Fulton B."/>
            <person name="Xu J."/>
            <person name="Minx P."/>
            <person name="Pepin K.H."/>
            <person name="Johnson M."/>
            <person name="Bhonagiri V."/>
            <person name="Nash W.E."/>
            <person name="Mardis E.R."/>
            <person name="Wilson R.K."/>
        </authorList>
    </citation>
    <scope>NUCLEOTIDE SEQUENCE [LARGE SCALE GENOMIC DNA]</scope>
    <source>
        <strain evidence="5 6">ATCC 43243</strain>
    </source>
</reference>
<evidence type="ECO:0000259" key="4">
    <source>
        <dbReference type="PROSITE" id="PS50893"/>
    </source>
</evidence>
<proteinExistence type="predicted"/>
<sequence length="305" mass="33871">MIKADNLTKTFDDYKALNGISCTIEEGCIYGMVGSNGAGKSTFLRLLTGIYRADMGTITIDGNDVYENTELKSHMAFVPDELYFLGGASMDRMAKLYSAAYPDFSGERYEHLKEIFKLSGSRSLNTFSKGMKRQAATILALSCRPRYLFLDETFDGLDPVMRNLVKNIVCQDVVDRKATAILTSHSLRELEDTCDQLALLHKGGLVLESDISNLKTSLFKVQVAFTGEFAGTYGRDTFSDLDILHYTKHGSVANIIVRGDKADVTAKIQAKHPVILDILPLTLEEVFTYEMEALGYSFDDVLVNN</sequence>
<keyword evidence="1" id="KW-0813">Transport</keyword>
<dbReference type="GO" id="GO:0016887">
    <property type="term" value="F:ATP hydrolysis activity"/>
    <property type="evidence" value="ECO:0007669"/>
    <property type="project" value="InterPro"/>
</dbReference>